<dbReference type="Gene3D" id="1.10.357.10">
    <property type="entry name" value="Tetracycline Repressor, domain 2"/>
    <property type="match status" value="1"/>
</dbReference>
<dbReference type="SUPFAM" id="SSF48498">
    <property type="entry name" value="Tetracyclin repressor-like, C-terminal domain"/>
    <property type="match status" value="1"/>
</dbReference>
<gene>
    <name evidence="7" type="ORF">ACFP0N_39610</name>
</gene>
<evidence type="ECO:0000256" key="1">
    <source>
        <dbReference type="ARBA" id="ARBA00023015"/>
    </source>
</evidence>
<evidence type="ECO:0000259" key="6">
    <source>
        <dbReference type="PROSITE" id="PS50977"/>
    </source>
</evidence>
<proteinExistence type="predicted"/>
<dbReference type="PANTHER" id="PTHR30055:SF234">
    <property type="entry name" value="HTH-TYPE TRANSCRIPTIONAL REGULATOR BETI"/>
    <property type="match status" value="1"/>
</dbReference>
<name>A0ABW1F9I6_9ACTN</name>
<dbReference type="SUPFAM" id="SSF46689">
    <property type="entry name" value="Homeodomain-like"/>
    <property type="match status" value="1"/>
</dbReference>
<sequence>MRQPSDEAAPTAPRRERRKERTREHVYAAAVALFSRQGYADTSVAQIAEQAGIGRGTFFNYFPHKECLINIWTQDRVRKLHRRLAPRLEDAPDTVGALRACMSTLSDLNEEEPELSAAMLTAWIQTGRLLQPGPPLGAILTDIVEQGRTRGEIHTAASTEQIAGALRDLYIGTLHRWSHPTADRARGRLDTELQQALNLLLNGLTPHHPAPRTRPGAETCTTHSR</sequence>
<feature type="DNA-binding region" description="H-T-H motif" evidence="4">
    <location>
        <begin position="43"/>
        <end position="62"/>
    </location>
</feature>
<dbReference type="InterPro" id="IPR050109">
    <property type="entry name" value="HTH-type_TetR-like_transc_reg"/>
</dbReference>
<dbReference type="EMBL" id="JBHSOD010000123">
    <property type="protein sequence ID" value="MFC5891077.1"/>
    <property type="molecule type" value="Genomic_DNA"/>
</dbReference>
<dbReference type="InterPro" id="IPR001647">
    <property type="entry name" value="HTH_TetR"/>
</dbReference>
<dbReference type="PRINTS" id="PR00455">
    <property type="entry name" value="HTHTETR"/>
</dbReference>
<evidence type="ECO:0000256" key="4">
    <source>
        <dbReference type="PROSITE-ProRule" id="PRU00335"/>
    </source>
</evidence>
<dbReference type="InterPro" id="IPR049444">
    <property type="entry name" value="TetR_C_44"/>
</dbReference>
<dbReference type="Proteomes" id="UP001596067">
    <property type="component" value="Unassembled WGS sequence"/>
</dbReference>
<feature type="region of interest" description="Disordered" evidence="5">
    <location>
        <begin position="1"/>
        <end position="22"/>
    </location>
</feature>
<keyword evidence="3" id="KW-0804">Transcription</keyword>
<keyword evidence="1" id="KW-0805">Transcription regulation</keyword>
<keyword evidence="8" id="KW-1185">Reference proteome</keyword>
<dbReference type="RefSeq" id="WP_313761231.1">
    <property type="nucleotide sequence ID" value="NZ_JBHSOD010000123.1"/>
</dbReference>
<organism evidence="7 8">
    <name type="scientific">Kitasatospora aburaviensis</name>
    <dbReference type="NCBI Taxonomy" id="67265"/>
    <lineage>
        <taxon>Bacteria</taxon>
        <taxon>Bacillati</taxon>
        <taxon>Actinomycetota</taxon>
        <taxon>Actinomycetes</taxon>
        <taxon>Kitasatosporales</taxon>
        <taxon>Streptomycetaceae</taxon>
        <taxon>Kitasatospora</taxon>
    </lineage>
</organism>
<feature type="region of interest" description="Disordered" evidence="5">
    <location>
        <begin position="204"/>
        <end position="225"/>
    </location>
</feature>
<accession>A0ABW1F9I6</accession>
<dbReference type="Pfam" id="PF21776">
    <property type="entry name" value="TetR_C_44"/>
    <property type="match status" value="1"/>
</dbReference>
<comment type="caution">
    <text evidence="7">The sequence shown here is derived from an EMBL/GenBank/DDBJ whole genome shotgun (WGS) entry which is preliminary data.</text>
</comment>
<evidence type="ECO:0000313" key="8">
    <source>
        <dbReference type="Proteomes" id="UP001596067"/>
    </source>
</evidence>
<evidence type="ECO:0000256" key="3">
    <source>
        <dbReference type="ARBA" id="ARBA00023163"/>
    </source>
</evidence>
<feature type="domain" description="HTH tetR-type" evidence="6">
    <location>
        <begin position="20"/>
        <end position="80"/>
    </location>
</feature>
<dbReference type="PROSITE" id="PS50977">
    <property type="entry name" value="HTH_TETR_2"/>
    <property type="match status" value="1"/>
</dbReference>
<dbReference type="Pfam" id="PF00440">
    <property type="entry name" value="TetR_N"/>
    <property type="match status" value="1"/>
</dbReference>
<dbReference type="PANTHER" id="PTHR30055">
    <property type="entry name" value="HTH-TYPE TRANSCRIPTIONAL REGULATOR RUTR"/>
    <property type="match status" value="1"/>
</dbReference>
<dbReference type="InterPro" id="IPR009057">
    <property type="entry name" value="Homeodomain-like_sf"/>
</dbReference>
<reference evidence="8" key="1">
    <citation type="journal article" date="2019" name="Int. J. Syst. Evol. Microbiol.">
        <title>The Global Catalogue of Microorganisms (GCM) 10K type strain sequencing project: providing services to taxonomists for standard genome sequencing and annotation.</title>
        <authorList>
            <consortium name="The Broad Institute Genomics Platform"/>
            <consortium name="The Broad Institute Genome Sequencing Center for Infectious Disease"/>
            <person name="Wu L."/>
            <person name="Ma J."/>
        </authorList>
    </citation>
    <scope>NUCLEOTIDE SEQUENCE [LARGE SCALE GENOMIC DNA]</scope>
    <source>
        <strain evidence="8">CGMCC 4.1469</strain>
    </source>
</reference>
<protein>
    <submittedName>
        <fullName evidence="7">TetR/AcrR family transcriptional regulator</fullName>
    </submittedName>
</protein>
<dbReference type="InterPro" id="IPR036271">
    <property type="entry name" value="Tet_transcr_reg_TetR-rel_C_sf"/>
</dbReference>
<keyword evidence="2 4" id="KW-0238">DNA-binding</keyword>
<evidence type="ECO:0000313" key="7">
    <source>
        <dbReference type="EMBL" id="MFC5891077.1"/>
    </source>
</evidence>
<evidence type="ECO:0000256" key="5">
    <source>
        <dbReference type="SAM" id="MobiDB-lite"/>
    </source>
</evidence>
<evidence type="ECO:0000256" key="2">
    <source>
        <dbReference type="ARBA" id="ARBA00023125"/>
    </source>
</evidence>